<feature type="transmembrane region" description="Helical" evidence="1">
    <location>
        <begin position="40"/>
        <end position="57"/>
    </location>
</feature>
<sequence length="171" mass="19342">MTLNKCCCLNCKKCFKLFNILLILLDIAFIVFVVGSDGGLWYILSLHAAFLLPSILYQSCSYLRNSPDFWGQLFRKLSIVLSMLFFLGGLGLVVTVVGSGDIGEIILYAFMLIVYALPGMLLSASFLLMIWTGDKPFWSLKIIRTLPESHYPMILIRKEDLELYTQPNLSI</sequence>
<dbReference type="AlphaFoldDB" id="A0AAD1XXL7"/>
<name>A0AAD1XXL7_EUPCR</name>
<keyword evidence="1" id="KW-0472">Membrane</keyword>
<accession>A0AAD1XXL7</accession>
<keyword evidence="3" id="KW-1185">Reference proteome</keyword>
<evidence type="ECO:0000313" key="3">
    <source>
        <dbReference type="Proteomes" id="UP001295684"/>
    </source>
</evidence>
<evidence type="ECO:0000256" key="1">
    <source>
        <dbReference type="SAM" id="Phobius"/>
    </source>
</evidence>
<dbReference type="Proteomes" id="UP001295684">
    <property type="component" value="Unassembled WGS sequence"/>
</dbReference>
<dbReference type="EMBL" id="CAMPGE010023417">
    <property type="protein sequence ID" value="CAI2381358.1"/>
    <property type="molecule type" value="Genomic_DNA"/>
</dbReference>
<feature type="transmembrane region" description="Helical" evidence="1">
    <location>
        <begin position="14"/>
        <end position="34"/>
    </location>
</feature>
<protein>
    <submittedName>
        <fullName evidence="2">Uncharacterized protein</fullName>
    </submittedName>
</protein>
<feature type="transmembrane region" description="Helical" evidence="1">
    <location>
        <begin position="77"/>
        <end position="99"/>
    </location>
</feature>
<feature type="transmembrane region" description="Helical" evidence="1">
    <location>
        <begin position="105"/>
        <end position="131"/>
    </location>
</feature>
<organism evidence="2 3">
    <name type="scientific">Euplotes crassus</name>
    <dbReference type="NCBI Taxonomy" id="5936"/>
    <lineage>
        <taxon>Eukaryota</taxon>
        <taxon>Sar</taxon>
        <taxon>Alveolata</taxon>
        <taxon>Ciliophora</taxon>
        <taxon>Intramacronucleata</taxon>
        <taxon>Spirotrichea</taxon>
        <taxon>Hypotrichia</taxon>
        <taxon>Euplotida</taxon>
        <taxon>Euplotidae</taxon>
        <taxon>Moneuplotes</taxon>
    </lineage>
</organism>
<reference evidence="2" key="1">
    <citation type="submission" date="2023-07" db="EMBL/GenBank/DDBJ databases">
        <authorList>
            <consortium name="AG Swart"/>
            <person name="Singh M."/>
            <person name="Singh A."/>
            <person name="Seah K."/>
            <person name="Emmerich C."/>
        </authorList>
    </citation>
    <scope>NUCLEOTIDE SEQUENCE</scope>
    <source>
        <strain evidence="2">DP1</strain>
    </source>
</reference>
<gene>
    <name evidence="2" type="ORF">ECRASSUSDP1_LOCUS22812</name>
</gene>
<keyword evidence="1" id="KW-1133">Transmembrane helix</keyword>
<evidence type="ECO:0000313" key="2">
    <source>
        <dbReference type="EMBL" id="CAI2381358.1"/>
    </source>
</evidence>
<keyword evidence="1" id="KW-0812">Transmembrane</keyword>
<comment type="caution">
    <text evidence="2">The sequence shown here is derived from an EMBL/GenBank/DDBJ whole genome shotgun (WGS) entry which is preliminary data.</text>
</comment>
<proteinExistence type="predicted"/>